<feature type="region of interest" description="Disordered" evidence="19">
    <location>
        <begin position="752"/>
        <end position="825"/>
    </location>
</feature>
<dbReference type="PANTHER" id="PTHR13902">
    <property type="entry name" value="SERINE/THREONINE-PROTEIN KINASE WNK WITH NO LYSINE -RELATED"/>
    <property type="match status" value="1"/>
</dbReference>
<dbReference type="FunFam" id="3.10.20.90:FF:000127">
    <property type="entry name" value="serine/threonine-protein kinase WNK4 isoform X1"/>
    <property type="match status" value="1"/>
</dbReference>
<dbReference type="Pfam" id="PF24889">
    <property type="entry name" value="CCTL2_WNK"/>
    <property type="match status" value="1"/>
</dbReference>
<feature type="domain" description="Protein kinase" evidence="20">
    <location>
        <begin position="174"/>
        <end position="432"/>
    </location>
</feature>
<dbReference type="EMBL" id="NDHI03003706">
    <property type="protein sequence ID" value="PNJ07056.1"/>
    <property type="molecule type" value="Genomic_DNA"/>
</dbReference>
<proteinExistence type="predicted"/>
<feature type="compositionally biased region" description="Basic residues" evidence="19">
    <location>
        <begin position="659"/>
        <end position="674"/>
    </location>
</feature>
<dbReference type="Gene3D" id="3.10.20.90">
    <property type="entry name" value="Phosphatidylinositol 3-kinase Catalytic Subunit, Chain A, domain 1"/>
    <property type="match status" value="2"/>
</dbReference>
<evidence type="ECO:0000256" key="7">
    <source>
        <dbReference type="ARBA" id="ARBA00022553"/>
    </source>
</evidence>
<keyword evidence="11" id="KW-0067">ATP-binding</keyword>
<evidence type="ECO:0000256" key="6">
    <source>
        <dbReference type="ARBA" id="ARBA00022527"/>
    </source>
</evidence>
<evidence type="ECO:0000256" key="15">
    <source>
        <dbReference type="ARBA" id="ARBA00048679"/>
    </source>
</evidence>
<reference evidence="21" key="1">
    <citation type="submission" date="2017-12" db="EMBL/GenBank/DDBJ databases">
        <title>High-resolution comparative analysis of great ape genomes.</title>
        <authorList>
            <person name="Pollen A."/>
            <person name="Hastie A."/>
            <person name="Hormozdiari F."/>
            <person name="Dougherty M."/>
            <person name="Liu R."/>
            <person name="Chaisson M."/>
            <person name="Hoppe E."/>
            <person name="Hill C."/>
            <person name="Pang A."/>
            <person name="Hillier L."/>
            <person name="Baker C."/>
            <person name="Armstrong J."/>
            <person name="Shendure J."/>
            <person name="Paten B."/>
            <person name="Wilson R."/>
            <person name="Chao H."/>
            <person name="Schneider V."/>
            <person name="Ventura M."/>
            <person name="Kronenberg Z."/>
            <person name="Murali S."/>
            <person name="Gordon D."/>
            <person name="Cantsilieris S."/>
            <person name="Munson K."/>
            <person name="Nelson B."/>
            <person name="Raja A."/>
            <person name="Underwood J."/>
            <person name="Diekhans M."/>
            <person name="Fiddes I."/>
            <person name="Haussler D."/>
            <person name="Eichler E."/>
        </authorList>
    </citation>
    <scope>NUCLEOTIDE SEQUENCE [LARGE SCALE GENOMIC DNA]</scope>
    <source>
        <strain evidence="21">Susie</strain>
    </source>
</reference>
<evidence type="ECO:0000256" key="13">
    <source>
        <dbReference type="ARBA" id="ARBA00022949"/>
    </source>
</evidence>
<dbReference type="EC" id="2.7.11.1" evidence="3"/>
<protein>
    <recommendedName>
        <fullName evidence="16">Serine/threonine-protein kinase WNK4</fullName>
        <ecNumber evidence="3">2.7.11.1</ecNumber>
    </recommendedName>
    <alternativeName>
        <fullName evidence="17">Protein kinase lysine-deficient 4</fullName>
    </alternativeName>
    <alternativeName>
        <fullName evidence="18">Protein kinase with no lysine 4</fullName>
    </alternativeName>
</protein>
<evidence type="ECO:0000256" key="16">
    <source>
        <dbReference type="ARBA" id="ARBA00071798"/>
    </source>
</evidence>
<name>A0A2J8REX5_PONAB</name>
<evidence type="ECO:0000256" key="17">
    <source>
        <dbReference type="ARBA" id="ARBA00080936"/>
    </source>
</evidence>
<dbReference type="FunFam" id="3.10.20.90:FF:000007">
    <property type="entry name" value="Serine/threonine-protein kinase WNK1 isoform 1"/>
    <property type="match status" value="1"/>
</dbReference>
<keyword evidence="6" id="KW-0723">Serine/threonine-protein kinase</keyword>
<evidence type="ECO:0000259" key="20">
    <source>
        <dbReference type="PROSITE" id="PS50011"/>
    </source>
</evidence>
<dbReference type="CDD" id="cd14033">
    <property type="entry name" value="STKc_WNK4"/>
    <property type="match status" value="1"/>
</dbReference>
<dbReference type="STRING" id="9601.ENSPPYP00000009418"/>
<dbReference type="InterPro" id="IPR000719">
    <property type="entry name" value="Prot_kinase_dom"/>
</dbReference>
<dbReference type="SMART" id="SM00220">
    <property type="entry name" value="S_TKc"/>
    <property type="match status" value="1"/>
</dbReference>
<comment type="catalytic activity">
    <reaction evidence="15">
        <text>L-seryl-[protein] + ATP = O-phospho-L-seryl-[protein] + ADP + H(+)</text>
        <dbReference type="Rhea" id="RHEA:17989"/>
        <dbReference type="Rhea" id="RHEA-COMP:9863"/>
        <dbReference type="Rhea" id="RHEA-COMP:11604"/>
        <dbReference type="ChEBI" id="CHEBI:15378"/>
        <dbReference type="ChEBI" id="CHEBI:29999"/>
        <dbReference type="ChEBI" id="CHEBI:30616"/>
        <dbReference type="ChEBI" id="CHEBI:83421"/>
        <dbReference type="ChEBI" id="CHEBI:456216"/>
        <dbReference type="EC" id="2.7.11.1"/>
    </reaction>
</comment>
<dbReference type="Pfam" id="PF00069">
    <property type="entry name" value="Pkinase"/>
    <property type="match status" value="1"/>
</dbReference>
<comment type="cofactor">
    <cofactor evidence="1">
        <name>Mg(2+)</name>
        <dbReference type="ChEBI" id="CHEBI:18420"/>
    </cofactor>
</comment>
<feature type="compositionally biased region" description="Polar residues" evidence="19">
    <location>
        <begin position="910"/>
        <end position="921"/>
    </location>
</feature>
<dbReference type="SUPFAM" id="SSF56112">
    <property type="entry name" value="Protein kinase-like (PK-like)"/>
    <property type="match status" value="1"/>
</dbReference>
<dbReference type="InterPro" id="IPR056865">
    <property type="entry name" value="CCTL2_WNK"/>
</dbReference>
<evidence type="ECO:0000313" key="21">
    <source>
        <dbReference type="EMBL" id="PNJ07056.1"/>
    </source>
</evidence>
<evidence type="ECO:0000256" key="2">
    <source>
        <dbReference type="ARBA" id="ARBA00004435"/>
    </source>
</evidence>
<evidence type="ECO:0000256" key="18">
    <source>
        <dbReference type="ARBA" id="ARBA00083535"/>
    </source>
</evidence>
<feature type="compositionally biased region" description="Pro residues" evidence="19">
    <location>
        <begin position="78"/>
        <end position="101"/>
    </location>
</feature>
<dbReference type="InterPro" id="IPR011009">
    <property type="entry name" value="Kinase-like_dom_sf"/>
</dbReference>
<feature type="compositionally biased region" description="Polar residues" evidence="19">
    <location>
        <begin position="954"/>
        <end position="966"/>
    </location>
</feature>
<dbReference type="GO" id="GO:0042592">
    <property type="term" value="P:homeostatic process"/>
    <property type="evidence" value="ECO:0007669"/>
    <property type="project" value="UniProtKB-ARBA"/>
</dbReference>
<accession>A0A2J8REX5</accession>
<organism evidence="21">
    <name type="scientific">Pongo abelii</name>
    <name type="common">Sumatran orangutan</name>
    <name type="synonym">Pongo pygmaeus abelii</name>
    <dbReference type="NCBI Taxonomy" id="9601"/>
    <lineage>
        <taxon>Eukaryota</taxon>
        <taxon>Metazoa</taxon>
        <taxon>Chordata</taxon>
        <taxon>Craniata</taxon>
        <taxon>Vertebrata</taxon>
        <taxon>Euteleostomi</taxon>
        <taxon>Mammalia</taxon>
        <taxon>Eutheria</taxon>
        <taxon>Euarchontoglires</taxon>
        <taxon>Primates</taxon>
        <taxon>Haplorrhini</taxon>
        <taxon>Catarrhini</taxon>
        <taxon>Hominidae</taxon>
        <taxon>Pongo</taxon>
    </lineage>
</organism>
<dbReference type="InterPro" id="IPR024678">
    <property type="entry name" value="Kinase_OSR1/WNK_CCT"/>
</dbReference>
<dbReference type="AlphaFoldDB" id="A0A2J8REX5"/>
<dbReference type="PROSITE" id="PS50011">
    <property type="entry name" value="PROTEIN_KINASE_DOM"/>
    <property type="match status" value="1"/>
</dbReference>
<comment type="catalytic activity">
    <reaction evidence="14">
        <text>L-threonyl-[protein] + ATP = O-phospho-L-threonyl-[protein] + ADP + H(+)</text>
        <dbReference type="Rhea" id="RHEA:46608"/>
        <dbReference type="Rhea" id="RHEA-COMP:11060"/>
        <dbReference type="Rhea" id="RHEA-COMP:11605"/>
        <dbReference type="ChEBI" id="CHEBI:15378"/>
        <dbReference type="ChEBI" id="CHEBI:30013"/>
        <dbReference type="ChEBI" id="CHEBI:30616"/>
        <dbReference type="ChEBI" id="CHEBI:61977"/>
        <dbReference type="ChEBI" id="CHEBI:456216"/>
        <dbReference type="EC" id="2.7.11.1"/>
    </reaction>
</comment>
<keyword evidence="5" id="KW-1017">Isopeptide bond</keyword>
<evidence type="ECO:0000256" key="8">
    <source>
        <dbReference type="ARBA" id="ARBA00022679"/>
    </source>
</evidence>
<keyword evidence="7" id="KW-0597">Phosphoprotein</keyword>
<dbReference type="GO" id="GO:0004674">
    <property type="term" value="F:protein serine/threonine kinase activity"/>
    <property type="evidence" value="ECO:0007669"/>
    <property type="project" value="UniProtKB-KW"/>
</dbReference>
<dbReference type="Pfam" id="PF12202">
    <property type="entry name" value="OSR1_C"/>
    <property type="match status" value="1"/>
</dbReference>
<feature type="compositionally biased region" description="Basic and acidic residues" evidence="19">
    <location>
        <begin position="118"/>
        <end position="127"/>
    </location>
</feature>
<dbReference type="InterPro" id="IPR008271">
    <property type="entry name" value="Ser/Thr_kinase_AS"/>
</dbReference>
<evidence type="ECO:0000256" key="14">
    <source>
        <dbReference type="ARBA" id="ARBA00047899"/>
    </source>
</evidence>
<evidence type="ECO:0000256" key="12">
    <source>
        <dbReference type="ARBA" id="ARBA00022843"/>
    </source>
</evidence>
<keyword evidence="10" id="KW-0418">Kinase</keyword>
<dbReference type="InterPro" id="IPR050588">
    <property type="entry name" value="WNK_Ser-Thr_kinase"/>
</dbReference>
<dbReference type="GO" id="GO:0005923">
    <property type="term" value="C:bicellular tight junction"/>
    <property type="evidence" value="ECO:0007669"/>
    <property type="project" value="UniProtKB-SubCell"/>
</dbReference>
<evidence type="ECO:0000256" key="4">
    <source>
        <dbReference type="ARBA" id="ARBA00022427"/>
    </source>
</evidence>
<evidence type="ECO:0000256" key="9">
    <source>
        <dbReference type="ARBA" id="ARBA00022741"/>
    </source>
</evidence>
<keyword evidence="4" id="KW-0796">Tight junction</keyword>
<comment type="subcellular location">
    <subcellularLocation>
        <location evidence="2">Cell junction</location>
        <location evidence="2">Tight junction</location>
    </subcellularLocation>
</comment>
<keyword evidence="8" id="KW-0808">Transferase</keyword>
<dbReference type="PROSITE" id="PS00108">
    <property type="entry name" value="PROTEIN_KINASE_ST"/>
    <property type="match status" value="1"/>
</dbReference>
<dbReference type="FunFam" id="1.10.510.10:FF:000006">
    <property type="entry name" value="Serine/threonine-protein kinase WNK1 isoform 2"/>
    <property type="match status" value="1"/>
</dbReference>
<evidence type="ECO:0000256" key="5">
    <source>
        <dbReference type="ARBA" id="ARBA00022499"/>
    </source>
</evidence>
<gene>
    <name evidence="21" type="ORF">CR201_G0051442</name>
</gene>
<feature type="region of interest" description="Disordered" evidence="19">
    <location>
        <begin position="526"/>
        <end position="564"/>
    </location>
</feature>
<comment type="caution">
    <text evidence="21">The sequence shown here is derived from an EMBL/GenBank/DDBJ whole genome shotgun (WGS) entry which is preliminary data.</text>
</comment>
<keyword evidence="13" id="KW-0965">Cell junction</keyword>
<evidence type="ECO:0000256" key="19">
    <source>
        <dbReference type="SAM" id="MobiDB-lite"/>
    </source>
</evidence>
<dbReference type="Gene3D" id="1.10.510.10">
    <property type="entry name" value="Transferase(Phosphotransferase) domain 1"/>
    <property type="match status" value="1"/>
</dbReference>
<feature type="region of interest" description="Disordered" evidence="19">
    <location>
        <begin position="1"/>
        <end position="142"/>
    </location>
</feature>
<keyword evidence="9" id="KW-0547">Nucleotide-binding</keyword>
<dbReference type="FunFam" id="3.30.200.20:FF:000010">
    <property type="entry name" value="Serine/threonine-protein kinase WNK1 isoform 2"/>
    <property type="match status" value="1"/>
</dbReference>
<evidence type="ECO:0000256" key="11">
    <source>
        <dbReference type="ARBA" id="ARBA00022840"/>
    </source>
</evidence>
<feature type="compositionally biased region" description="Basic and acidic residues" evidence="19">
    <location>
        <begin position="782"/>
        <end position="794"/>
    </location>
</feature>
<sequence length="966" mass="106805">MLAPPATETTVPMSQTEADLALRPPPPLATSGQPRLGPPPRRVRRFSGKAEPRPRSSRLSRRSSVDLGLLSSWSLPASPTPDPPDPPDSAGPGPAKSPPPSSKEAPEGTWTEGAPVKAAEDSARPELPDSAVGPGSREPLRVPEAVALERRREQEEKEDMETQAVATSPDGRYLKFDIEIGRGSFKTVYRGLDTDTTVEVAWCELQTRKLSRAERQRFSEEVEMLKGLQHPNIVRFYDSWKSVLRGQVCIVLVTELMTSGTLKTYLRRFREMKPRVLQRWSRQILRGLHFLHSRVPPILHRDLKCDNVFITGPTGSVKIGDLGLATLKRASFAKSVIGTPEFMAPEMYEEKYDEAVDVYAFGMCMLEMATSEYPYSECQNAAQIYRKVTSGRKPNSFHNVKIPEVKEIIEGCIRTDKNERFTIQDLLAHAFFREERGVHVELAEEDDGEKPGLKLWLRMEDARRGGRPRDNQAIEFLFQLGRDAAEEVAQEMVALGLVCEADYQPVARAVRERVAAIQRKREKLRKARELEALPPEPGPPPATVPMAPSPPSVFPPEPEEPEADQHQPFLFRHASYSSTTSDCETDGYLSSSGFLDASDPALQPPGGVPSSLAESHLCLPSAFALSIPRSGPGSDFSPGDSYASDAASGLSDVGEGMRQMRRPPGRNLRRRPRSRLRVTSVSDQNDRVVECQLQTHNSKMVTFRFDLDGDSPEEIAAAMVYNEFILPSERDGFLRRIREIIQRVETLLKRDTGPVEAAEDTVSPQLTSESSDTEDSAGGGPETREALAESDRAAEGLGAGVEEEGDDGKEPQVGGSPPPLSHPSPVWMNYSYSSLCLSSEESESSGEDEEFWAELQSLRQKHLSEVETLQTLQKKEIEDLYSRLGKQPPPGIVAPAAMLSSRQRRLSKGSFPTSRRNSLQRSEPPGPVNSEQKPCISPTPGPTMELVFSESDAFLTNTTEQGRSQH</sequence>
<dbReference type="Gene3D" id="3.30.200.20">
    <property type="entry name" value="Phosphorylase Kinase, domain 1"/>
    <property type="match status" value="1"/>
</dbReference>
<dbReference type="GO" id="GO:0005524">
    <property type="term" value="F:ATP binding"/>
    <property type="evidence" value="ECO:0007669"/>
    <property type="project" value="UniProtKB-KW"/>
</dbReference>
<feature type="region of interest" description="Disordered" evidence="19">
    <location>
        <begin position="630"/>
        <end position="674"/>
    </location>
</feature>
<feature type="compositionally biased region" description="Low complexity" evidence="19">
    <location>
        <begin position="630"/>
        <end position="641"/>
    </location>
</feature>
<keyword evidence="12" id="KW-0832">Ubl conjugation</keyword>
<feature type="compositionally biased region" description="Pro residues" evidence="19">
    <location>
        <begin position="534"/>
        <end position="556"/>
    </location>
</feature>
<feature type="region of interest" description="Disordered" evidence="19">
    <location>
        <begin position="883"/>
        <end position="966"/>
    </location>
</feature>
<evidence type="ECO:0000256" key="3">
    <source>
        <dbReference type="ARBA" id="ARBA00012513"/>
    </source>
</evidence>
<evidence type="ECO:0000256" key="10">
    <source>
        <dbReference type="ARBA" id="ARBA00022777"/>
    </source>
</evidence>
<feature type="compositionally biased region" description="Polar residues" evidence="19">
    <location>
        <begin position="7"/>
        <end position="17"/>
    </location>
</feature>
<evidence type="ECO:0000256" key="1">
    <source>
        <dbReference type="ARBA" id="ARBA00001946"/>
    </source>
</evidence>